<reference evidence="2" key="1">
    <citation type="journal article" date="2017" name="Front. Plant Sci.">
        <title>Climate Clever Clovers: New Paradigm to Reduce the Environmental Footprint of Ruminants by Breeding Low Methanogenic Forages Utilizing Haplotype Variation.</title>
        <authorList>
            <person name="Kaur P."/>
            <person name="Appels R."/>
            <person name="Bayer P.E."/>
            <person name="Keeble-Gagnere G."/>
            <person name="Wang J."/>
            <person name="Hirakawa H."/>
            <person name="Shirasawa K."/>
            <person name="Vercoe P."/>
            <person name="Stefanova K."/>
            <person name="Durmic Z."/>
            <person name="Nichols P."/>
            <person name="Revell C."/>
            <person name="Isobe S.N."/>
            <person name="Edwards D."/>
            <person name="Erskine W."/>
        </authorList>
    </citation>
    <scope>NUCLEOTIDE SEQUENCE [LARGE SCALE GENOMIC DNA]</scope>
    <source>
        <strain evidence="2">cv. Daliak</strain>
    </source>
</reference>
<keyword evidence="2" id="KW-1185">Reference proteome</keyword>
<protein>
    <submittedName>
        <fullName evidence="1">Uncharacterized protein</fullName>
    </submittedName>
</protein>
<evidence type="ECO:0000313" key="1">
    <source>
        <dbReference type="EMBL" id="GAU35878.1"/>
    </source>
</evidence>
<dbReference type="PROSITE" id="PS51257">
    <property type="entry name" value="PROKAR_LIPOPROTEIN"/>
    <property type="match status" value="1"/>
</dbReference>
<dbReference type="EMBL" id="DF973608">
    <property type="protein sequence ID" value="GAU35878.1"/>
    <property type="molecule type" value="Genomic_DNA"/>
</dbReference>
<gene>
    <name evidence="1" type="ORF">TSUD_383700</name>
</gene>
<sequence length="103" mass="10738">MGRFSTSVASFTAVVTDGVVLFTASSGCSTKTPSNQNLLPPSKPNEWTSVPLSSTLTVAATIVRDVAKERCRRHGVAGCGLSVTANVMVVEREAAEVTLPFAP</sequence>
<name>A0A2Z6MTQ5_TRISU</name>
<organism evidence="1 2">
    <name type="scientific">Trifolium subterraneum</name>
    <name type="common">Subterranean clover</name>
    <dbReference type="NCBI Taxonomy" id="3900"/>
    <lineage>
        <taxon>Eukaryota</taxon>
        <taxon>Viridiplantae</taxon>
        <taxon>Streptophyta</taxon>
        <taxon>Embryophyta</taxon>
        <taxon>Tracheophyta</taxon>
        <taxon>Spermatophyta</taxon>
        <taxon>Magnoliopsida</taxon>
        <taxon>eudicotyledons</taxon>
        <taxon>Gunneridae</taxon>
        <taxon>Pentapetalae</taxon>
        <taxon>rosids</taxon>
        <taxon>fabids</taxon>
        <taxon>Fabales</taxon>
        <taxon>Fabaceae</taxon>
        <taxon>Papilionoideae</taxon>
        <taxon>50 kb inversion clade</taxon>
        <taxon>NPAAA clade</taxon>
        <taxon>Hologalegina</taxon>
        <taxon>IRL clade</taxon>
        <taxon>Trifolieae</taxon>
        <taxon>Trifolium</taxon>
    </lineage>
</organism>
<dbReference type="AlphaFoldDB" id="A0A2Z6MTQ5"/>
<evidence type="ECO:0000313" key="2">
    <source>
        <dbReference type="Proteomes" id="UP000242715"/>
    </source>
</evidence>
<proteinExistence type="predicted"/>
<dbReference type="Proteomes" id="UP000242715">
    <property type="component" value="Unassembled WGS sequence"/>
</dbReference>
<accession>A0A2Z6MTQ5</accession>